<name>A0ABS1BVK5_9NEIS</name>
<sequence length="76" mass="8712">MNIVKEYSLEIRITRRDNKFGCDITTYNGELLYGVIPEYSHENDAVYAALHGLAMQNNFSGCLKAAECKYEPKNEF</sequence>
<evidence type="ECO:0008006" key="3">
    <source>
        <dbReference type="Google" id="ProtNLM"/>
    </source>
</evidence>
<proteinExistence type="predicted"/>
<protein>
    <recommendedName>
        <fullName evidence="3">Phage protein</fullName>
    </recommendedName>
</protein>
<comment type="caution">
    <text evidence="1">The sequence shown here is derived from an EMBL/GenBank/DDBJ whole genome shotgun (WGS) entry which is preliminary data.</text>
</comment>
<reference evidence="1 2" key="1">
    <citation type="journal article" date="2021" name="Pathogens">
        <title>Isolation and Characterization of Kingella bonacorsii sp. nov., A Novel Kingella Species Detected in a Stable Periodontitis Subject.</title>
        <authorList>
            <person name="Antezack A."/>
            <person name="Boxberger M."/>
            <person name="Rolland C."/>
            <person name="Monnet-Corti V."/>
            <person name="La Scola B."/>
        </authorList>
    </citation>
    <scope>NUCLEOTIDE SEQUENCE [LARGE SCALE GENOMIC DNA]</scope>
    <source>
        <strain evidence="1 2">Marseille-Q4569</strain>
    </source>
</reference>
<accession>A0ABS1BVK5</accession>
<dbReference type="RefSeq" id="WP_200523263.1">
    <property type="nucleotide sequence ID" value="NZ_JAEHNZ010000005.1"/>
</dbReference>
<dbReference type="Proteomes" id="UP000614058">
    <property type="component" value="Unassembled WGS sequence"/>
</dbReference>
<evidence type="ECO:0000313" key="2">
    <source>
        <dbReference type="Proteomes" id="UP000614058"/>
    </source>
</evidence>
<evidence type="ECO:0000313" key="1">
    <source>
        <dbReference type="EMBL" id="MBK0397299.1"/>
    </source>
</evidence>
<gene>
    <name evidence="1" type="ORF">JDW22_12125</name>
</gene>
<keyword evidence="2" id="KW-1185">Reference proteome</keyword>
<dbReference type="EMBL" id="JAEHNZ010000005">
    <property type="protein sequence ID" value="MBK0397299.1"/>
    <property type="molecule type" value="Genomic_DNA"/>
</dbReference>
<organism evidence="1 2">
    <name type="scientific">Kingella bonacorsii</name>
    <dbReference type="NCBI Taxonomy" id="2796361"/>
    <lineage>
        <taxon>Bacteria</taxon>
        <taxon>Pseudomonadati</taxon>
        <taxon>Pseudomonadota</taxon>
        <taxon>Betaproteobacteria</taxon>
        <taxon>Neisseriales</taxon>
        <taxon>Neisseriaceae</taxon>
        <taxon>Kingella</taxon>
    </lineage>
</organism>